<dbReference type="EMBL" id="BBZA01000161">
    <property type="protein sequence ID" value="GAP63517.1"/>
    <property type="molecule type" value="Genomic_DNA"/>
</dbReference>
<evidence type="ECO:0000313" key="3">
    <source>
        <dbReference type="Proteomes" id="UP000037784"/>
    </source>
</evidence>
<proteinExistence type="predicted"/>
<comment type="caution">
    <text evidence="1">The sequence shown here is derived from an EMBL/GenBank/DDBJ whole genome shotgun (WGS) entry which is preliminary data.</text>
</comment>
<reference evidence="3" key="3">
    <citation type="submission" date="2015-08" db="EMBL/GenBank/DDBJ databases">
        <title>Draft Genome Sequence of a Heterotrophic Facultative Anaerobic Bacterium Ardenticatena maritima Strain 110S.</title>
        <authorList>
            <person name="Kawaichi S."/>
            <person name="Yoshida T."/>
            <person name="Sako Y."/>
            <person name="Nakamura R."/>
        </authorList>
    </citation>
    <scope>NUCLEOTIDE SEQUENCE [LARGE SCALE GENOMIC DNA]</scope>
    <source>
        <strain evidence="3">110S</strain>
    </source>
</reference>
<dbReference type="AlphaFoldDB" id="A0A0M9UD27"/>
<dbReference type="EMBL" id="LGKN01000006">
    <property type="protein sequence ID" value="KPL87121.1"/>
    <property type="molecule type" value="Genomic_DNA"/>
</dbReference>
<dbReference type="Proteomes" id="UP000050502">
    <property type="component" value="Unassembled WGS sequence"/>
</dbReference>
<reference evidence="2 4" key="2">
    <citation type="submission" date="2015-07" db="EMBL/GenBank/DDBJ databases">
        <title>Whole genome sequence of Ardenticatena maritima DSM 23922.</title>
        <authorList>
            <person name="Hemp J."/>
            <person name="Ward L.M."/>
            <person name="Pace L.A."/>
            <person name="Fischer W.W."/>
        </authorList>
    </citation>
    <scope>NUCLEOTIDE SEQUENCE [LARGE SCALE GENOMIC DNA]</scope>
    <source>
        <strain evidence="2 4">110S</strain>
    </source>
</reference>
<name>A0A0M9UD27_9CHLR</name>
<sequence>MHLDMLVREVTGYIDEPAPWHIEETDGEIAFRWGTLEAHWQHPLEEDLIEWVREEAETLQRMCVAYVQEAWEEPLRMMIAQHLLAAGVPTKAIEQMGIFWDVESEWPPHGEMAGAAYQLPKGRLFVEAVWEEVADEAVGMVWEGGEQRAEVAAALAARMLNVWNVWKGNL</sequence>
<accession>A0A0M9UD27</accession>
<gene>
    <name evidence="1" type="ORF">ARMA_1940</name>
    <name evidence="2" type="ORF">SE16_11245</name>
</gene>
<evidence type="ECO:0000313" key="4">
    <source>
        <dbReference type="Proteomes" id="UP000050502"/>
    </source>
</evidence>
<organism evidence="1 3">
    <name type="scientific">Ardenticatena maritima</name>
    <dbReference type="NCBI Taxonomy" id="872965"/>
    <lineage>
        <taxon>Bacteria</taxon>
        <taxon>Bacillati</taxon>
        <taxon>Chloroflexota</taxon>
        <taxon>Ardenticatenia</taxon>
        <taxon>Ardenticatenales</taxon>
        <taxon>Ardenticatenaceae</taxon>
        <taxon>Ardenticatena</taxon>
    </lineage>
</organism>
<keyword evidence="3" id="KW-1185">Reference proteome</keyword>
<reference evidence="1" key="1">
    <citation type="journal article" date="2015" name="Genome Announc.">
        <title>Draft Genome Sequence of a Heterotrophic Facultative Anaerobic Thermophilic Bacterium, Ardenticatena maritima Strain 110ST.</title>
        <authorList>
            <person name="Kawaichi S."/>
            <person name="Yoshida T."/>
            <person name="Sako Y."/>
            <person name="Nakamura R."/>
        </authorList>
    </citation>
    <scope>NUCLEOTIDE SEQUENCE [LARGE SCALE GENOMIC DNA]</scope>
    <source>
        <strain evidence="1">110S</strain>
    </source>
</reference>
<evidence type="ECO:0000313" key="2">
    <source>
        <dbReference type="EMBL" id="KPL87121.1"/>
    </source>
</evidence>
<dbReference type="RefSeq" id="WP_054493339.1">
    <property type="nucleotide sequence ID" value="NZ_LGKN01000006.1"/>
</dbReference>
<protein>
    <submittedName>
        <fullName evidence="1">Uncharacterized protein</fullName>
    </submittedName>
</protein>
<evidence type="ECO:0000313" key="1">
    <source>
        <dbReference type="EMBL" id="GAP63517.1"/>
    </source>
</evidence>
<dbReference type="Proteomes" id="UP000037784">
    <property type="component" value="Unassembled WGS sequence"/>
</dbReference>